<proteinExistence type="predicted"/>
<name>A0A504XB51_LEIDO</name>
<evidence type="ECO:0000313" key="2">
    <source>
        <dbReference type="EMBL" id="TPP44369.1"/>
    </source>
</evidence>
<dbReference type="Proteomes" id="UP000318447">
    <property type="component" value="Unassembled WGS sequence"/>
</dbReference>
<dbReference type="AlphaFoldDB" id="A0A504XB51"/>
<reference evidence="3" key="1">
    <citation type="submission" date="2019-02" db="EMBL/GenBank/DDBJ databases">
        <title>FDA dAtabase for Regulatory Grade micrObial Sequences (FDA-ARGOS): Supporting development and validation of Infectious Disease Dx tests.</title>
        <authorList>
            <person name="Duncan R."/>
            <person name="Fisher C."/>
            <person name="Tallon L."/>
            <person name="Sadzewicz L."/>
            <person name="Sengamalay N."/>
            <person name="Ott S."/>
            <person name="Godinez A."/>
            <person name="Nagaraj S."/>
            <person name="Vavikolanu K."/>
            <person name="Nadendla S."/>
            <person name="Aluvathingal J."/>
            <person name="Sichtig H."/>
        </authorList>
    </citation>
    <scope>NUCLEOTIDE SEQUENCE [LARGE SCALE GENOMIC DNA]</scope>
    <source>
        <strain evidence="3">FDAARGOS_361</strain>
    </source>
</reference>
<organism evidence="2 3">
    <name type="scientific">Leishmania donovani</name>
    <dbReference type="NCBI Taxonomy" id="5661"/>
    <lineage>
        <taxon>Eukaryota</taxon>
        <taxon>Discoba</taxon>
        <taxon>Euglenozoa</taxon>
        <taxon>Kinetoplastea</taxon>
        <taxon>Metakinetoplastina</taxon>
        <taxon>Trypanosomatida</taxon>
        <taxon>Trypanosomatidae</taxon>
        <taxon>Leishmaniinae</taxon>
        <taxon>Leishmania</taxon>
    </lineage>
</organism>
<protein>
    <submittedName>
        <fullName evidence="2">Uncharacterized protein</fullName>
    </submittedName>
</protein>
<feature type="region of interest" description="Disordered" evidence="1">
    <location>
        <begin position="111"/>
        <end position="130"/>
    </location>
</feature>
<evidence type="ECO:0000256" key="1">
    <source>
        <dbReference type="SAM" id="MobiDB-lite"/>
    </source>
</evidence>
<feature type="region of interest" description="Disordered" evidence="1">
    <location>
        <begin position="1"/>
        <end position="42"/>
    </location>
</feature>
<evidence type="ECO:0000313" key="3">
    <source>
        <dbReference type="Proteomes" id="UP000318447"/>
    </source>
</evidence>
<sequence length="171" mass="18093">MGVPPSRPSSTQTHSRPPLVQRCSSTPPTSKTDGTAAVTTRSCSASALKSAPEDSTLSMRISRLFKTLHKIGWTLQGWTEKAMEAMAAPIGSHRFRLDGLLDYPYVRETQPGGDCKGADDDGSSGTGVRSANDMATLHGYLQHPSTADDPPLRLLLSMTALAHAGGGETTQ</sequence>
<accession>A0A504XB51</accession>
<gene>
    <name evidence="2" type="ORF">CGC21_6010</name>
</gene>
<comment type="caution">
    <text evidence="2">The sequence shown here is derived from an EMBL/GenBank/DDBJ whole genome shotgun (WGS) entry which is preliminary data.</text>
</comment>
<dbReference type="EMBL" id="RHLC01000003">
    <property type="protein sequence ID" value="TPP44369.1"/>
    <property type="molecule type" value="Genomic_DNA"/>
</dbReference>
<feature type="compositionally biased region" description="Polar residues" evidence="1">
    <location>
        <begin position="22"/>
        <end position="42"/>
    </location>
</feature>